<protein>
    <submittedName>
        <fullName evidence="2">DUF533 domain-containing protein</fullName>
    </submittedName>
</protein>
<gene>
    <name evidence="2" type="ORF">KME25_12435</name>
</gene>
<dbReference type="InterPro" id="IPR009717">
    <property type="entry name" value="Mo-dep_Nase_C"/>
</dbReference>
<comment type="caution">
    <text evidence="2">The sequence shown here is derived from an EMBL/GenBank/DDBJ whole genome shotgun (WGS) entry which is preliminary data.</text>
</comment>
<dbReference type="SUPFAM" id="SSF158682">
    <property type="entry name" value="TerB-like"/>
    <property type="match status" value="1"/>
</dbReference>
<dbReference type="Pfam" id="PF04391">
    <property type="entry name" value="DUF533"/>
    <property type="match status" value="1"/>
</dbReference>
<feature type="domain" description="Mo-dependent nitrogenase C-terminal" evidence="1">
    <location>
        <begin position="151"/>
        <end position="233"/>
    </location>
</feature>
<dbReference type="InterPro" id="IPR029024">
    <property type="entry name" value="TerB-like"/>
</dbReference>
<sequence>MTSVIQSPYAEEQITAWLRGLFTVAWADGHFDPEEQEILTQIAQEELAPSKDLSSLDEPISAEELAAALGNDSARAENFLRTAVMVALADGVYSTTEADVLHEFCEALGLKVEALESLRLTLYDSKATTAANPIAELAQEPGTSPHPHSDVLHPVREWLDGMEIHDPRLARFMCKLIPAQCPFERDVKLFGHKIVHIPPLCKINPLYEQLVGLRFRALSYLADEKGEDISDYC</sequence>
<reference evidence="2" key="2">
    <citation type="journal article" date="2022" name="Microbiol. Resour. Announc.">
        <title>Metagenome Sequencing to Explore Phylogenomics of Terrestrial Cyanobacteria.</title>
        <authorList>
            <person name="Ward R.D."/>
            <person name="Stajich J.E."/>
            <person name="Johansen J.R."/>
            <person name="Huntemann M."/>
            <person name="Clum A."/>
            <person name="Foster B."/>
            <person name="Foster B."/>
            <person name="Roux S."/>
            <person name="Palaniappan K."/>
            <person name="Varghese N."/>
            <person name="Mukherjee S."/>
            <person name="Reddy T.B.K."/>
            <person name="Daum C."/>
            <person name="Copeland A."/>
            <person name="Chen I.A."/>
            <person name="Ivanova N.N."/>
            <person name="Kyrpides N.C."/>
            <person name="Shapiro N."/>
            <person name="Eloe-Fadrosh E.A."/>
            <person name="Pietrasiak N."/>
        </authorList>
    </citation>
    <scope>NUCLEOTIDE SEQUENCE</scope>
    <source>
        <strain evidence="2">CPER-KK1</strain>
    </source>
</reference>
<reference evidence="2" key="1">
    <citation type="submission" date="2021-05" db="EMBL/GenBank/DDBJ databases">
        <authorList>
            <person name="Pietrasiak N."/>
            <person name="Ward R."/>
            <person name="Stajich J.E."/>
            <person name="Kurbessoian T."/>
        </authorList>
    </citation>
    <scope>NUCLEOTIDE SEQUENCE</scope>
    <source>
        <strain evidence="2">CPER-KK1</strain>
    </source>
</reference>
<evidence type="ECO:0000313" key="3">
    <source>
        <dbReference type="Proteomes" id="UP000753908"/>
    </source>
</evidence>
<accession>A0A951PLN7</accession>
<dbReference type="CDD" id="cd07177">
    <property type="entry name" value="terB_like"/>
    <property type="match status" value="1"/>
</dbReference>
<dbReference type="Proteomes" id="UP000753908">
    <property type="component" value="Unassembled WGS sequence"/>
</dbReference>
<organism evidence="2 3">
    <name type="scientific">Symplocastrum torsivum CPER-KK1</name>
    <dbReference type="NCBI Taxonomy" id="450513"/>
    <lineage>
        <taxon>Bacteria</taxon>
        <taxon>Bacillati</taxon>
        <taxon>Cyanobacteriota</taxon>
        <taxon>Cyanophyceae</taxon>
        <taxon>Oscillatoriophycideae</taxon>
        <taxon>Oscillatoriales</taxon>
        <taxon>Microcoleaceae</taxon>
        <taxon>Symplocastrum</taxon>
    </lineage>
</organism>
<dbReference type="AlphaFoldDB" id="A0A951PLN7"/>
<proteinExistence type="predicted"/>
<dbReference type="EMBL" id="JAHHIF010000013">
    <property type="protein sequence ID" value="MBW4545237.1"/>
    <property type="molecule type" value="Genomic_DNA"/>
</dbReference>
<evidence type="ECO:0000313" key="2">
    <source>
        <dbReference type="EMBL" id="MBW4545237.1"/>
    </source>
</evidence>
<name>A0A951PLN7_9CYAN</name>
<dbReference type="Gene3D" id="1.10.3680.10">
    <property type="entry name" value="TerB-like"/>
    <property type="match status" value="1"/>
</dbReference>
<dbReference type="InterPro" id="IPR007486">
    <property type="entry name" value="YebE"/>
</dbReference>
<dbReference type="Pfam" id="PF06967">
    <property type="entry name" value="Mo-nitro_C"/>
    <property type="match status" value="1"/>
</dbReference>
<evidence type="ECO:0000259" key="1">
    <source>
        <dbReference type="Pfam" id="PF06967"/>
    </source>
</evidence>